<organism evidence="1 2">
    <name type="scientific">Plasmodium cynomolgi (strain B)</name>
    <dbReference type="NCBI Taxonomy" id="1120755"/>
    <lineage>
        <taxon>Eukaryota</taxon>
        <taxon>Sar</taxon>
        <taxon>Alveolata</taxon>
        <taxon>Apicomplexa</taxon>
        <taxon>Aconoidasida</taxon>
        <taxon>Haemosporida</taxon>
        <taxon>Plasmodiidae</taxon>
        <taxon>Plasmodium</taxon>
        <taxon>Plasmodium (Plasmodium)</taxon>
    </lineage>
</organism>
<name>K6V048_PLACD</name>
<accession>K6V048</accession>
<sequence>MEILHLKKKVLLQFIFRIIIYEELFETTYQFLGEILMWYGILDIIPDENDENQKILNLCDKATFFRSDNKAEYVKFCKQILNNSLQPKDSNYDDFKDDCNKLYIWLYFKMKKFVISDDIINKIFELPKLIENEENKNNYCPYFTFNDKKHNPENLMKLRIFNDNAATFQRMLKDNTMSNDCNLKTYIYECIGIYRYMNMEYCSVSDGTTEENRNSCEIINEFNGRYKSYIHNNEEIAHEFPELSSHTSLYVIDDCPVEGSYSDSFFDETEIGTSRTAGVSSDLGATDEISSLNMEGGRNTDLSSLEAANNYSRDNIISSTKVKDKNQGSSMSRIVSTTLGTVLGASSILALLYKVTHNFI</sequence>
<dbReference type="KEGG" id="pcy:PCYB_003980"/>
<gene>
    <name evidence="1" type="ORF">PCYB_003980</name>
</gene>
<dbReference type="PhylomeDB" id="K6V048"/>
<dbReference type="OrthoDB" id="388881at2759"/>
<dbReference type="AlphaFoldDB" id="K6V048"/>
<dbReference type="RefSeq" id="XP_004227867.1">
    <property type="nucleotide sequence ID" value="XM_004227819.1"/>
</dbReference>
<dbReference type="EMBL" id="DF157498">
    <property type="protein sequence ID" value="GAB69649.1"/>
    <property type="molecule type" value="Genomic_DNA"/>
</dbReference>
<evidence type="ECO:0000313" key="2">
    <source>
        <dbReference type="Proteomes" id="UP000006319"/>
    </source>
</evidence>
<proteinExistence type="predicted"/>
<dbReference type="VEuPathDB" id="PlasmoDB:PCYB_003980"/>
<dbReference type="GeneID" id="14696191"/>
<protein>
    <submittedName>
        <fullName evidence="1">Uncharacterized protein</fullName>
    </submittedName>
</protein>
<reference evidence="1 2" key="1">
    <citation type="journal article" date="2012" name="Nat. Genet.">
        <title>Plasmodium cynomolgi genome sequences provide insight into Plasmodium vivax and the monkey malaria clade.</title>
        <authorList>
            <person name="Tachibana S."/>
            <person name="Sullivan S.A."/>
            <person name="Kawai S."/>
            <person name="Nakamura S."/>
            <person name="Kim H.R."/>
            <person name="Goto N."/>
            <person name="Arisue N."/>
            <person name="Palacpac N.M.Q."/>
            <person name="Honma H."/>
            <person name="Yagi M."/>
            <person name="Tougan T."/>
            <person name="Katakai Y."/>
            <person name="Kaneko O."/>
            <person name="Mita T."/>
            <person name="Kita K."/>
            <person name="Yasutomi Y."/>
            <person name="Sutton P.L."/>
            <person name="Shakhbatyan R."/>
            <person name="Horii T."/>
            <person name="Yasunaga T."/>
            <person name="Barnwell J.W."/>
            <person name="Escalante A.A."/>
            <person name="Carlton J.M."/>
            <person name="Tanabe K."/>
        </authorList>
    </citation>
    <scope>NUCLEOTIDE SEQUENCE [LARGE SCALE GENOMIC DNA]</scope>
    <source>
        <strain evidence="1 2">B</strain>
    </source>
</reference>
<keyword evidence="2" id="KW-1185">Reference proteome</keyword>
<evidence type="ECO:0000313" key="1">
    <source>
        <dbReference type="EMBL" id="GAB69649.1"/>
    </source>
</evidence>
<dbReference type="Proteomes" id="UP000006319">
    <property type="component" value="Unassembled WGS sequence"/>
</dbReference>